<comment type="function">
    <text evidence="8">Proteolytically removes the C-terminal three residues of farnesylated proteins.</text>
</comment>
<dbReference type="EMBL" id="KB705391">
    <property type="protein sequence ID" value="EMR72723.1"/>
    <property type="molecule type" value="Genomic_DNA"/>
</dbReference>
<evidence type="ECO:0000256" key="5">
    <source>
        <dbReference type="ARBA" id="ARBA00023049"/>
    </source>
</evidence>
<comment type="similarity">
    <text evidence="8">Belongs to the peptidase M48A family.</text>
</comment>
<keyword evidence="1 8" id="KW-0645">Protease</keyword>
<feature type="transmembrane region" description="Helical" evidence="8">
    <location>
        <begin position="195"/>
        <end position="222"/>
    </location>
</feature>
<feature type="transmembrane region" description="Helical" evidence="8">
    <location>
        <begin position="261"/>
        <end position="283"/>
    </location>
</feature>
<dbReference type="HOGENOM" id="CLU_025947_3_3_1"/>
<dbReference type="InterPro" id="IPR032456">
    <property type="entry name" value="Peptidase_M48_N"/>
</dbReference>
<dbReference type="Pfam" id="PF01435">
    <property type="entry name" value="Peptidase_M48"/>
    <property type="match status" value="1"/>
</dbReference>
<dbReference type="AlphaFoldDB" id="M7T756"/>
<evidence type="ECO:0000313" key="11">
    <source>
        <dbReference type="EMBL" id="EMR72723.1"/>
    </source>
</evidence>
<keyword evidence="8" id="KW-0256">Endoplasmic reticulum</keyword>
<evidence type="ECO:0000256" key="3">
    <source>
        <dbReference type="ARBA" id="ARBA00022801"/>
    </source>
</evidence>
<dbReference type="InterPro" id="IPR001915">
    <property type="entry name" value="Peptidase_M48"/>
</dbReference>
<keyword evidence="2 7" id="KW-0479">Metal-binding</keyword>
<dbReference type="PANTHER" id="PTHR10120">
    <property type="entry name" value="CAAX PRENYL PROTEASE 1"/>
    <property type="match status" value="1"/>
</dbReference>
<accession>M7T756</accession>
<evidence type="ECO:0000259" key="9">
    <source>
        <dbReference type="Pfam" id="PF01435"/>
    </source>
</evidence>
<dbReference type="OMA" id="HWHYSHI"/>
<comment type="cofactor">
    <cofactor evidence="7 8">
        <name>Zn(2+)</name>
        <dbReference type="ChEBI" id="CHEBI:29105"/>
    </cofactor>
    <text evidence="7 8">Binds 1 zinc ion per subunit.</text>
</comment>
<dbReference type="EC" id="3.4.24.84" evidence="8"/>
<feature type="binding site" evidence="7">
    <location>
        <position position="291"/>
    </location>
    <ligand>
        <name>Zn(2+)</name>
        <dbReference type="ChEBI" id="CHEBI:29105"/>
        <note>catalytic</note>
    </ligand>
</feature>
<keyword evidence="3 8" id="KW-0378">Hydrolase</keyword>
<keyword evidence="5 8" id="KW-0482">Metalloprotease</keyword>
<dbReference type="STRING" id="1287681.M7T756"/>
<name>M7T756_EUTLA</name>
<dbReference type="KEGG" id="ela:UCREL1_221"/>
<proteinExistence type="inferred from homology"/>
<protein>
    <recommendedName>
        <fullName evidence="8">CAAX prenyl protease</fullName>
        <ecNumber evidence="8">3.4.24.84</ecNumber>
    </recommendedName>
</protein>
<feature type="transmembrane region" description="Helical" evidence="8">
    <location>
        <begin position="166"/>
        <end position="188"/>
    </location>
</feature>
<feature type="domain" description="Peptidase M48" evidence="9">
    <location>
        <begin position="266"/>
        <end position="346"/>
    </location>
</feature>
<dbReference type="InterPro" id="IPR027057">
    <property type="entry name" value="CAXX_Prtase_1"/>
</dbReference>
<keyword evidence="12" id="KW-1185">Reference proteome</keyword>
<dbReference type="GO" id="GO:0004222">
    <property type="term" value="F:metalloendopeptidase activity"/>
    <property type="evidence" value="ECO:0007669"/>
    <property type="project" value="UniProtKB-UniRule"/>
</dbReference>
<keyword evidence="8" id="KW-0472">Membrane</keyword>
<dbReference type="Pfam" id="PF16491">
    <property type="entry name" value="Peptidase_M48_N"/>
    <property type="match status" value="1"/>
</dbReference>
<evidence type="ECO:0000256" key="1">
    <source>
        <dbReference type="ARBA" id="ARBA00022670"/>
    </source>
</evidence>
<feature type="domain" description="CAAX prenyl protease 1 N-terminal" evidence="10">
    <location>
        <begin position="40"/>
        <end position="224"/>
    </location>
</feature>
<comment type="subcellular location">
    <subcellularLocation>
        <location evidence="8">Endoplasmic reticulum membrane</location>
        <topology evidence="8">Multi-pass membrane protein</topology>
    </subcellularLocation>
</comment>
<evidence type="ECO:0000256" key="8">
    <source>
        <dbReference type="RuleBase" id="RU366005"/>
    </source>
</evidence>
<dbReference type="GO" id="GO:0005789">
    <property type="term" value="C:endoplasmic reticulum membrane"/>
    <property type="evidence" value="ECO:0007669"/>
    <property type="project" value="UniProtKB-SubCell"/>
</dbReference>
<evidence type="ECO:0000313" key="12">
    <source>
        <dbReference type="Proteomes" id="UP000012174"/>
    </source>
</evidence>
<dbReference type="eggNOG" id="KOG2719">
    <property type="taxonomic scope" value="Eukaryota"/>
</dbReference>
<dbReference type="OrthoDB" id="360839at2759"/>
<evidence type="ECO:0000256" key="6">
    <source>
        <dbReference type="ARBA" id="ARBA00044456"/>
    </source>
</evidence>
<evidence type="ECO:0000256" key="4">
    <source>
        <dbReference type="ARBA" id="ARBA00022833"/>
    </source>
</evidence>
<keyword evidence="4 7" id="KW-0862">Zinc</keyword>
<gene>
    <name evidence="11" type="ORF">UCREL1_221</name>
</gene>
<reference evidence="12" key="1">
    <citation type="journal article" date="2013" name="Genome Announc.">
        <title>Draft genome sequence of the grapevine dieback fungus Eutypa lata UCR-EL1.</title>
        <authorList>
            <person name="Blanco-Ulate B."/>
            <person name="Rolshausen P.E."/>
            <person name="Cantu D."/>
        </authorList>
    </citation>
    <scope>NUCLEOTIDE SEQUENCE [LARGE SCALE GENOMIC DNA]</scope>
    <source>
        <strain evidence="12">UCR-EL1</strain>
    </source>
</reference>
<comment type="catalytic activity">
    <reaction evidence="6 8">
        <text>Hydrolyzes the peptide bond -P2-(S-farnesyl or geranylgeranyl)C-P1'-P2'-P3'-COOH where P1' and P2' are amino acids with aliphatic side chains and P3' is any C-terminal residue.</text>
        <dbReference type="EC" id="3.4.24.84"/>
    </reaction>
</comment>
<feature type="transmembrane region" description="Helical" evidence="8">
    <location>
        <begin position="123"/>
        <end position="146"/>
    </location>
</feature>
<organism evidence="11 12">
    <name type="scientific">Eutypa lata (strain UCR-EL1)</name>
    <name type="common">Grapevine dieback disease fungus</name>
    <name type="synonym">Eutypa armeniacae</name>
    <dbReference type="NCBI Taxonomy" id="1287681"/>
    <lineage>
        <taxon>Eukaryota</taxon>
        <taxon>Fungi</taxon>
        <taxon>Dikarya</taxon>
        <taxon>Ascomycota</taxon>
        <taxon>Pezizomycotina</taxon>
        <taxon>Sordariomycetes</taxon>
        <taxon>Xylariomycetidae</taxon>
        <taxon>Xylariales</taxon>
        <taxon>Diatrypaceae</taxon>
        <taxon>Eutypa</taxon>
    </lineage>
</organism>
<comment type="caution">
    <text evidence="8">Lacks conserved residue(s) required for the propagation of feature annotation.</text>
</comment>
<keyword evidence="8" id="KW-1133">Transmembrane helix</keyword>
<dbReference type="GO" id="GO:0071586">
    <property type="term" value="P:CAAX-box protein processing"/>
    <property type="evidence" value="ECO:0007669"/>
    <property type="project" value="UniProtKB-UniRule"/>
</dbReference>
<evidence type="ECO:0000259" key="10">
    <source>
        <dbReference type="Pfam" id="PF16491"/>
    </source>
</evidence>
<dbReference type="Proteomes" id="UP000012174">
    <property type="component" value="Unassembled WGS sequence"/>
</dbReference>
<evidence type="ECO:0000256" key="7">
    <source>
        <dbReference type="PIRSR" id="PIRSR627057-2"/>
    </source>
</evidence>
<dbReference type="CDD" id="cd07343">
    <property type="entry name" value="M48A_Zmpste24p_like"/>
    <property type="match status" value="1"/>
</dbReference>
<dbReference type="GO" id="GO:0046872">
    <property type="term" value="F:metal ion binding"/>
    <property type="evidence" value="ECO:0007669"/>
    <property type="project" value="UniProtKB-UniRule"/>
</dbReference>
<evidence type="ECO:0000256" key="2">
    <source>
        <dbReference type="ARBA" id="ARBA00022723"/>
    </source>
</evidence>
<sequence length="370" mass="42541">MDLLQRLARSLDRPLFPWKKLVIGFSVAQYAFEEYLSLRQYQVLKKTKPPKVLEQEVSQEVYDKSQDYGRAKARFGFVRGLWGQIQNIAFIQLDVLPKLWSWTGSLLLRFAPARFTGEISHSIVFVLSFIIIQQILSLPMNVYHTFVLEEKFGFNKQTPKLFVTDMIKSNLLAFVLAPPILAGFLSIIQKTGTQFFYYLWMFAAGLQVFMITVYPIAILPLFNKLSPLEEGKLKSETEALAKKLKFPLQEFDFGFLTEHPIIIGFILFSDILAPMDTVIKLLMNIMSRRFEFQADGFAQELGYKTELASSLIKLQIQNLSTMDADWMYASYHFSHPILSERLKALDWTPSGKVVVEEKDGEVEKASGREL</sequence>
<keyword evidence="8" id="KW-0812">Transmembrane</keyword>